<dbReference type="AlphaFoldDB" id="A0A015SNY1"/>
<evidence type="ECO:0000313" key="2">
    <source>
        <dbReference type="Proteomes" id="UP000020529"/>
    </source>
</evidence>
<dbReference type="EMBL" id="JGCY01000329">
    <property type="protein sequence ID" value="EXY73939.1"/>
    <property type="molecule type" value="Genomic_DNA"/>
</dbReference>
<comment type="caution">
    <text evidence="1">The sequence shown here is derived from an EMBL/GenBank/DDBJ whole genome shotgun (WGS) entry which is preliminary data.</text>
</comment>
<proteinExistence type="predicted"/>
<dbReference type="Proteomes" id="UP000020529">
    <property type="component" value="Unassembled WGS sequence"/>
</dbReference>
<accession>A0A015SNY1</accession>
<reference evidence="1 2" key="1">
    <citation type="submission" date="2014-02" db="EMBL/GenBank/DDBJ databases">
        <authorList>
            <person name="Sears C."/>
            <person name="Carroll K."/>
            <person name="Sack B.R."/>
            <person name="Qadri F."/>
            <person name="Myers L.L."/>
            <person name="Chung G.-T."/>
            <person name="Escheverria P."/>
            <person name="Fraser C.M."/>
            <person name="Sadzewicz L."/>
            <person name="Shefchek K.A."/>
            <person name="Tallon L."/>
            <person name="Das S.P."/>
            <person name="Daugherty S."/>
            <person name="Mongodin E.F."/>
        </authorList>
    </citation>
    <scope>NUCLEOTIDE SEQUENCE [LARGE SCALE GENOMIC DNA]</scope>
    <source>
        <strain evidence="2">3988T(B)14</strain>
    </source>
</reference>
<sequence length="42" mass="4900">MHKNAKHPDNGEKRTGSLCQSKQNPYLCTRYYELVALIQIIH</sequence>
<organism evidence="1 2">
    <name type="scientific">Bacteroides fragilis str. 3988T(B)14</name>
    <dbReference type="NCBI Taxonomy" id="1339315"/>
    <lineage>
        <taxon>Bacteria</taxon>
        <taxon>Pseudomonadati</taxon>
        <taxon>Bacteroidota</taxon>
        <taxon>Bacteroidia</taxon>
        <taxon>Bacteroidales</taxon>
        <taxon>Bacteroidaceae</taxon>
        <taxon>Bacteroides</taxon>
    </lineage>
</organism>
<name>A0A015SNY1_BACFG</name>
<gene>
    <name evidence="1" type="ORF">M124_2301</name>
</gene>
<evidence type="ECO:0000313" key="1">
    <source>
        <dbReference type="EMBL" id="EXY73939.1"/>
    </source>
</evidence>
<protein>
    <submittedName>
        <fullName evidence="1">Uncharacterized protein</fullName>
    </submittedName>
</protein>